<accession>A0AAW2KFN6</accession>
<name>A0AAW2KFN6_9LAMI</name>
<proteinExistence type="predicted"/>
<comment type="caution">
    <text evidence="1">The sequence shown here is derived from an EMBL/GenBank/DDBJ whole genome shotgun (WGS) entry which is preliminary data.</text>
</comment>
<organism evidence="1">
    <name type="scientific">Sesamum angustifolium</name>
    <dbReference type="NCBI Taxonomy" id="2727405"/>
    <lineage>
        <taxon>Eukaryota</taxon>
        <taxon>Viridiplantae</taxon>
        <taxon>Streptophyta</taxon>
        <taxon>Embryophyta</taxon>
        <taxon>Tracheophyta</taxon>
        <taxon>Spermatophyta</taxon>
        <taxon>Magnoliopsida</taxon>
        <taxon>eudicotyledons</taxon>
        <taxon>Gunneridae</taxon>
        <taxon>Pentapetalae</taxon>
        <taxon>asterids</taxon>
        <taxon>lamiids</taxon>
        <taxon>Lamiales</taxon>
        <taxon>Pedaliaceae</taxon>
        <taxon>Sesamum</taxon>
    </lineage>
</organism>
<dbReference type="EMBL" id="JACGWK010000154">
    <property type="protein sequence ID" value="KAL0305062.1"/>
    <property type="molecule type" value="Genomic_DNA"/>
</dbReference>
<protein>
    <submittedName>
        <fullName evidence="1">Uncharacterized protein</fullName>
    </submittedName>
</protein>
<reference evidence="1" key="1">
    <citation type="submission" date="2020-06" db="EMBL/GenBank/DDBJ databases">
        <authorList>
            <person name="Li T."/>
            <person name="Hu X."/>
            <person name="Zhang T."/>
            <person name="Song X."/>
            <person name="Zhang H."/>
            <person name="Dai N."/>
            <person name="Sheng W."/>
            <person name="Hou X."/>
            <person name="Wei L."/>
        </authorList>
    </citation>
    <scope>NUCLEOTIDE SEQUENCE</scope>
    <source>
        <strain evidence="1">G01</strain>
        <tissue evidence="1">Leaf</tissue>
    </source>
</reference>
<reference evidence="1" key="2">
    <citation type="journal article" date="2024" name="Plant">
        <title>Genomic evolution and insights into agronomic trait innovations of Sesamum species.</title>
        <authorList>
            <person name="Miao H."/>
            <person name="Wang L."/>
            <person name="Qu L."/>
            <person name="Liu H."/>
            <person name="Sun Y."/>
            <person name="Le M."/>
            <person name="Wang Q."/>
            <person name="Wei S."/>
            <person name="Zheng Y."/>
            <person name="Lin W."/>
            <person name="Duan Y."/>
            <person name="Cao H."/>
            <person name="Xiong S."/>
            <person name="Wang X."/>
            <person name="Wei L."/>
            <person name="Li C."/>
            <person name="Ma Q."/>
            <person name="Ju M."/>
            <person name="Zhao R."/>
            <person name="Li G."/>
            <person name="Mu C."/>
            <person name="Tian Q."/>
            <person name="Mei H."/>
            <person name="Zhang T."/>
            <person name="Gao T."/>
            <person name="Zhang H."/>
        </authorList>
    </citation>
    <scope>NUCLEOTIDE SEQUENCE</scope>
    <source>
        <strain evidence="1">G01</strain>
    </source>
</reference>
<dbReference type="AlphaFoldDB" id="A0AAW2KFN6"/>
<gene>
    <name evidence="1" type="ORF">Sangu_3053900</name>
</gene>
<dbReference type="PANTHER" id="PTHR35218:SF9">
    <property type="entry name" value="ENDONUCLEASE_EXONUCLEASE_PHOSPHATASE DOMAIN-CONTAINING PROTEIN"/>
    <property type="match status" value="1"/>
</dbReference>
<dbReference type="PANTHER" id="PTHR35218">
    <property type="entry name" value="RNASE H DOMAIN-CONTAINING PROTEIN"/>
    <property type="match status" value="1"/>
</dbReference>
<sequence>MTKEIATFIGNKLGKFKYVDLDGNGEVWGSSVRMRDALDITKLLTRALKAIALMSSRHRNSGLTSQVTSPNLKRPTFAPYNSLQSKNLTPPSTRGAAIFGEFSYLHSGRRGALDNSNPRTSYPGNNPSLVFLAETKFSVRRIELLKLQLDMNGIRIPAVGKSGSLAVFWLKSINVQLQNYSRNHIDMSVELEVGQPVWRFTGIYGELDTSRRDQMWALLS</sequence>
<evidence type="ECO:0000313" key="1">
    <source>
        <dbReference type="EMBL" id="KAL0305062.1"/>
    </source>
</evidence>